<reference evidence="1" key="1">
    <citation type="submission" date="2018-05" db="EMBL/GenBank/DDBJ databases">
        <authorList>
            <person name="Lanie J.A."/>
            <person name="Ng W.-L."/>
            <person name="Kazmierczak K.M."/>
            <person name="Andrzejewski T.M."/>
            <person name="Davidsen T.M."/>
            <person name="Wayne K.J."/>
            <person name="Tettelin H."/>
            <person name="Glass J.I."/>
            <person name="Rusch D."/>
            <person name="Podicherti R."/>
            <person name="Tsui H.-C.T."/>
            <person name="Winkler M.E."/>
        </authorList>
    </citation>
    <scope>NUCLEOTIDE SEQUENCE</scope>
</reference>
<proteinExistence type="predicted"/>
<protein>
    <submittedName>
        <fullName evidence="1">Uncharacterized protein</fullName>
    </submittedName>
</protein>
<sequence>MSGAHLASDGFFQMMHLDQVVDTLLDEE</sequence>
<name>A0A381S8S0_9ZZZZ</name>
<evidence type="ECO:0000313" key="1">
    <source>
        <dbReference type="EMBL" id="SUZ97503.1"/>
    </source>
</evidence>
<organism evidence="1">
    <name type="scientific">marine metagenome</name>
    <dbReference type="NCBI Taxonomy" id="408172"/>
    <lineage>
        <taxon>unclassified sequences</taxon>
        <taxon>metagenomes</taxon>
        <taxon>ecological metagenomes</taxon>
    </lineage>
</organism>
<gene>
    <name evidence="1" type="ORF">METZ01_LOCUS50357</name>
</gene>
<dbReference type="AlphaFoldDB" id="A0A381S8S0"/>
<dbReference type="EMBL" id="UINC01002515">
    <property type="protein sequence ID" value="SUZ97503.1"/>
    <property type="molecule type" value="Genomic_DNA"/>
</dbReference>
<accession>A0A381S8S0</accession>